<dbReference type="InterPro" id="IPR036105">
    <property type="entry name" value="DiNase_FeMo-co_biosyn_sf"/>
</dbReference>
<comment type="caution">
    <text evidence="4">The sequence shown here is derived from an EMBL/GenBank/DDBJ whole genome shotgun (WGS) entry which is preliminary data.</text>
</comment>
<dbReference type="AlphaFoldDB" id="A0A1G4X923"/>
<dbReference type="SUPFAM" id="SSF53146">
    <property type="entry name" value="Nitrogenase accessory factor-like"/>
    <property type="match status" value="1"/>
</dbReference>
<organism evidence="4 5">
    <name type="scientific">Kosakonia sacchari</name>
    <dbReference type="NCBI Taxonomy" id="1158459"/>
    <lineage>
        <taxon>Bacteria</taxon>
        <taxon>Pseudomonadati</taxon>
        <taxon>Pseudomonadota</taxon>
        <taxon>Gammaproteobacteria</taxon>
        <taxon>Enterobacterales</taxon>
        <taxon>Enterobacteriaceae</taxon>
        <taxon>Kosakonia</taxon>
    </lineage>
</organism>
<protein>
    <submittedName>
        <fullName evidence="4">Nitrogen fixation protein NifX</fullName>
    </submittedName>
</protein>
<gene>
    <name evidence="4" type="ORF">SAMN02927897_00080</name>
</gene>
<dbReference type="InterPro" id="IPR003731">
    <property type="entry name" value="Di-Nase_FeMo-co_biosynth"/>
</dbReference>
<keyword evidence="2" id="KW-0535">Nitrogen fixation</keyword>
<dbReference type="GeneID" id="23845150"/>
<dbReference type="Gene3D" id="3.30.420.130">
    <property type="entry name" value="Dinitrogenase iron-molybdenum cofactor biosynthesis domain"/>
    <property type="match status" value="1"/>
</dbReference>
<feature type="domain" description="Dinitrogenase iron-molybdenum cofactor biosynthesis" evidence="3">
    <location>
        <begin position="28"/>
        <end position="119"/>
    </location>
</feature>
<sequence length="152" mass="17665">MPHVNRQFSTICQGEWSMKVAFASSDYHHVDQHFGATPKLVIYGVKEHDVTLLRVVDFSVLAGHQQEKLDCRIHALEDCVTLYCVAIGEAVFRQLLQIGVRAVRVPQATTIAGLLQEIQHYWYDKEQRKTARNPQRFARMLQEQTWQDEDER</sequence>
<reference evidence="4 5" key="1">
    <citation type="submission" date="2016-10" db="EMBL/GenBank/DDBJ databases">
        <authorList>
            <person name="Varghese N."/>
            <person name="Submissions S."/>
        </authorList>
    </citation>
    <scope>NUCLEOTIDE SEQUENCE [LARGE SCALE GENOMIC DNA]</scope>
    <source>
        <strain evidence="4 5">CGMCC 1.12102</strain>
    </source>
</reference>
<evidence type="ECO:0000313" key="4">
    <source>
        <dbReference type="EMBL" id="SCX37700.1"/>
    </source>
</evidence>
<dbReference type="PANTHER" id="PTHR33937:SF1">
    <property type="entry name" value="IRON-MOLIBDENUM COFACTOR PROCESSING PROTEIN"/>
    <property type="match status" value="1"/>
</dbReference>
<comment type="similarity">
    <text evidence="1">Belongs to the NifX/NifY family.</text>
</comment>
<dbReference type="RefSeq" id="WP_017456744.1">
    <property type="nucleotide sequence ID" value="NZ_CP016337.1"/>
</dbReference>
<evidence type="ECO:0000259" key="3">
    <source>
        <dbReference type="Pfam" id="PF02579"/>
    </source>
</evidence>
<name>A0A1G4X923_9ENTR</name>
<dbReference type="Proteomes" id="UP000183569">
    <property type="component" value="Unassembled WGS sequence"/>
</dbReference>
<dbReference type="InterPro" id="IPR051840">
    <property type="entry name" value="NifX/NifY_domain"/>
</dbReference>
<accession>A0A1G4X923</accession>
<dbReference type="Pfam" id="PF02579">
    <property type="entry name" value="Nitro_FeMo-Co"/>
    <property type="match status" value="1"/>
</dbReference>
<dbReference type="EMBL" id="FMUI01000002">
    <property type="protein sequence ID" value="SCX37700.1"/>
    <property type="molecule type" value="Genomic_DNA"/>
</dbReference>
<dbReference type="PANTHER" id="PTHR33937">
    <property type="entry name" value="IRON-MOLYBDENUM PROTEIN-RELATED-RELATED"/>
    <property type="match status" value="1"/>
</dbReference>
<proteinExistence type="inferred from homology"/>
<dbReference type="CDD" id="cd00853">
    <property type="entry name" value="NifX"/>
    <property type="match status" value="1"/>
</dbReference>
<dbReference type="InterPro" id="IPR034169">
    <property type="entry name" value="NifX-like"/>
</dbReference>
<evidence type="ECO:0000256" key="2">
    <source>
        <dbReference type="ARBA" id="ARBA00023231"/>
    </source>
</evidence>
<evidence type="ECO:0000256" key="1">
    <source>
        <dbReference type="ARBA" id="ARBA00010285"/>
    </source>
</evidence>
<evidence type="ECO:0000313" key="5">
    <source>
        <dbReference type="Proteomes" id="UP000183569"/>
    </source>
</evidence>